<comment type="caution">
    <text evidence="2">The sequence shown here is derived from an EMBL/GenBank/DDBJ whole genome shotgun (WGS) entry which is preliminary data.</text>
</comment>
<protein>
    <recommendedName>
        <fullName evidence="1">AAA-ATPase-like domain-containing protein</fullName>
    </recommendedName>
</protein>
<dbReference type="InterPro" id="IPR018631">
    <property type="entry name" value="AAA-ATPase-like_dom"/>
</dbReference>
<accession>A0A397GDN6</accession>
<name>A0A397GDN6_9GLOM</name>
<evidence type="ECO:0000313" key="2">
    <source>
        <dbReference type="EMBL" id="RHZ49142.1"/>
    </source>
</evidence>
<reference evidence="2 3" key="1">
    <citation type="submission" date="2018-08" db="EMBL/GenBank/DDBJ databases">
        <title>Genome and evolution of the arbuscular mycorrhizal fungus Diversispora epigaea (formerly Glomus versiforme) and its bacterial endosymbionts.</title>
        <authorList>
            <person name="Sun X."/>
            <person name="Fei Z."/>
            <person name="Harrison M."/>
        </authorList>
    </citation>
    <scope>NUCLEOTIDE SEQUENCE [LARGE SCALE GENOMIC DNA]</scope>
    <source>
        <strain evidence="2 3">IT104</strain>
    </source>
</reference>
<dbReference type="EMBL" id="PQFF01000454">
    <property type="protein sequence ID" value="RHZ49142.1"/>
    <property type="molecule type" value="Genomic_DNA"/>
</dbReference>
<dbReference type="AlphaFoldDB" id="A0A397GDN6"/>
<dbReference type="Proteomes" id="UP000266861">
    <property type="component" value="Unassembled WGS sequence"/>
</dbReference>
<evidence type="ECO:0000259" key="1">
    <source>
        <dbReference type="Pfam" id="PF09820"/>
    </source>
</evidence>
<organism evidence="2 3">
    <name type="scientific">Diversispora epigaea</name>
    <dbReference type="NCBI Taxonomy" id="1348612"/>
    <lineage>
        <taxon>Eukaryota</taxon>
        <taxon>Fungi</taxon>
        <taxon>Fungi incertae sedis</taxon>
        <taxon>Mucoromycota</taxon>
        <taxon>Glomeromycotina</taxon>
        <taxon>Glomeromycetes</taxon>
        <taxon>Diversisporales</taxon>
        <taxon>Diversisporaceae</taxon>
        <taxon>Diversispora</taxon>
    </lineage>
</organism>
<proteinExistence type="predicted"/>
<keyword evidence="3" id="KW-1185">Reference proteome</keyword>
<feature type="domain" description="AAA-ATPase-like" evidence="1">
    <location>
        <begin position="1"/>
        <end position="95"/>
    </location>
</feature>
<dbReference type="PANTHER" id="PTHR34825">
    <property type="entry name" value="CONSERVED PROTEIN, WITH A WEAK D-GALACTARATE DEHYDRATASE/ALTRONATE HYDROLASE DOMAIN"/>
    <property type="match status" value="1"/>
</dbReference>
<sequence length="248" mass="28829">MLESYYDIKNKECFEQLFGNLYIGKNPTKLASSFLVLKFNFSGLRTNEACDIFNANFHMILNSNMTLFMNRYKKELGCHFQDIDIKDDALGNFEILLNAVQLSDHKYVCDKGIARIFQTGITPVIMSEFTSGFNISEDITLNKKFWDMYGFKKSKIELLLNKTFGNRLQENIKEELIKRNFLKQKEKLNNSWNSLTIRDAFFNFPSDPQTLLSQISLELIVNNPTSQNEVNRQYQNSTNFQLIAKKSA</sequence>
<dbReference type="OrthoDB" id="3068380at2759"/>
<evidence type="ECO:0000313" key="3">
    <source>
        <dbReference type="Proteomes" id="UP000266861"/>
    </source>
</evidence>
<dbReference type="Pfam" id="PF09820">
    <property type="entry name" value="AAA-ATPase_like"/>
    <property type="match status" value="1"/>
</dbReference>
<gene>
    <name evidence="2" type="ORF">Glove_529g25</name>
</gene>
<dbReference type="PANTHER" id="PTHR34825:SF2">
    <property type="entry name" value="AAA-ATPASE-LIKE DOMAIN-CONTAINING PROTEIN"/>
    <property type="match status" value="1"/>
</dbReference>